<feature type="non-terminal residue" evidence="1">
    <location>
        <position position="93"/>
    </location>
</feature>
<accession>X1MCP6</accession>
<proteinExistence type="predicted"/>
<dbReference type="EMBL" id="BARV01023230">
    <property type="protein sequence ID" value="GAI29043.1"/>
    <property type="molecule type" value="Genomic_DNA"/>
</dbReference>
<comment type="caution">
    <text evidence="1">The sequence shown here is derived from an EMBL/GenBank/DDBJ whole genome shotgun (WGS) entry which is preliminary data.</text>
</comment>
<dbReference type="AlphaFoldDB" id="X1MCP6"/>
<name>X1MCP6_9ZZZZ</name>
<organism evidence="1">
    <name type="scientific">marine sediment metagenome</name>
    <dbReference type="NCBI Taxonomy" id="412755"/>
    <lineage>
        <taxon>unclassified sequences</taxon>
        <taxon>metagenomes</taxon>
        <taxon>ecological metagenomes</taxon>
    </lineage>
</organism>
<evidence type="ECO:0000313" key="1">
    <source>
        <dbReference type="EMBL" id="GAI29043.1"/>
    </source>
</evidence>
<dbReference type="Pfam" id="PF12686">
    <property type="entry name" value="DUF3800"/>
    <property type="match status" value="1"/>
</dbReference>
<gene>
    <name evidence="1" type="ORF">S06H3_38147</name>
</gene>
<reference evidence="1" key="1">
    <citation type="journal article" date="2014" name="Front. Microbiol.">
        <title>High frequency of phylogenetically diverse reductive dehalogenase-homologous genes in deep subseafloor sedimentary metagenomes.</title>
        <authorList>
            <person name="Kawai M."/>
            <person name="Futagami T."/>
            <person name="Toyoda A."/>
            <person name="Takaki Y."/>
            <person name="Nishi S."/>
            <person name="Hori S."/>
            <person name="Arai W."/>
            <person name="Tsubouchi T."/>
            <person name="Morono Y."/>
            <person name="Uchiyama I."/>
            <person name="Ito T."/>
            <person name="Fujiyama A."/>
            <person name="Inagaki F."/>
            <person name="Takami H."/>
        </authorList>
    </citation>
    <scope>NUCLEOTIDE SEQUENCE</scope>
    <source>
        <strain evidence="1">Expedition CK06-06</strain>
    </source>
</reference>
<evidence type="ECO:0008006" key="2">
    <source>
        <dbReference type="Google" id="ProtNLM"/>
    </source>
</evidence>
<sequence length="93" mass="10504">MTEFYAYIDKSGDEGTGGKGTKWFVITALIASHEEATTLGSTYHRIKQRINLGANKILHWSELSHPRRKAVIEELATRNFTICSVLVDTQHQD</sequence>
<protein>
    <recommendedName>
        <fullName evidence="2">DUF3800 domain-containing protein</fullName>
    </recommendedName>
</protein>
<dbReference type="InterPro" id="IPR024524">
    <property type="entry name" value="DUF3800"/>
</dbReference>